<comment type="caution">
    <text evidence="2">The sequence shown here is derived from an EMBL/GenBank/DDBJ whole genome shotgun (WGS) entry which is preliminary data.</text>
</comment>
<dbReference type="EMBL" id="JALHLE010000033">
    <property type="protein sequence ID" value="MCJ2180441.1"/>
    <property type="molecule type" value="Genomic_DNA"/>
</dbReference>
<evidence type="ECO:0000313" key="2">
    <source>
        <dbReference type="EMBL" id="MCJ2180441.1"/>
    </source>
</evidence>
<feature type="domain" description="Sulfotransferase" evidence="1">
    <location>
        <begin position="94"/>
        <end position="198"/>
    </location>
</feature>
<dbReference type="Gene3D" id="3.40.50.300">
    <property type="entry name" value="P-loop containing nucleotide triphosphate hydrolases"/>
    <property type="match status" value="1"/>
</dbReference>
<dbReference type="InterPro" id="IPR000863">
    <property type="entry name" value="Sulfotransferase_dom"/>
</dbReference>
<keyword evidence="3" id="KW-1185">Reference proteome</keyword>
<dbReference type="RefSeq" id="WP_243995861.1">
    <property type="nucleotide sequence ID" value="NZ_JALHLE010000033.1"/>
</dbReference>
<dbReference type="InterPro" id="IPR027417">
    <property type="entry name" value="P-loop_NTPase"/>
</dbReference>
<dbReference type="Proteomes" id="UP001162880">
    <property type="component" value="Unassembled WGS sequence"/>
</dbReference>
<protein>
    <submittedName>
        <fullName evidence="2">Sulfotransferase</fullName>
    </submittedName>
</protein>
<reference evidence="2" key="1">
    <citation type="submission" date="2022-03" db="EMBL/GenBank/DDBJ databases">
        <title>Identification of a novel bacterium isolated from mangrove sediments.</title>
        <authorList>
            <person name="Pan X."/>
        </authorList>
    </citation>
    <scope>NUCLEOTIDE SEQUENCE</scope>
    <source>
        <strain evidence="2">B2580</strain>
    </source>
</reference>
<sequence>MKLKLKRALRRRCPIVPFNCVGVAEFPKSGITMFTYGLSNALGELHGVTPETTWFNHNLLVRDLHIAGYFSEGKGFPLQKTHYDNDLSYNAIFVMRRNVRTLMPSWYEYSRQHFGYEGSFKRFLTSPAGVSRYERFMSSYSTKAAPWQRIVVVDYEELVRDSARVYADALRHLGYGNHDGIGDVATRASAKVARDSMVEDETFYRFNSIATSETFVKAKVRENDVYWQDVDDATLMRLHEIHDLRYKPEEPKA</sequence>
<gene>
    <name evidence="2" type="ORF">MTR64_17855</name>
</gene>
<evidence type="ECO:0000313" key="3">
    <source>
        <dbReference type="Proteomes" id="UP001162880"/>
    </source>
</evidence>
<name>A0ABT0B5U9_9SPHN</name>
<dbReference type="Pfam" id="PF00685">
    <property type="entry name" value="Sulfotransfer_1"/>
    <property type="match status" value="1"/>
</dbReference>
<proteinExistence type="predicted"/>
<dbReference type="SUPFAM" id="SSF52540">
    <property type="entry name" value="P-loop containing nucleoside triphosphate hydrolases"/>
    <property type="match status" value="1"/>
</dbReference>
<evidence type="ECO:0000259" key="1">
    <source>
        <dbReference type="Pfam" id="PF00685"/>
    </source>
</evidence>
<accession>A0ABT0B5U9</accession>
<organism evidence="2 3">
    <name type="scientific">Novosphingobium album</name>
    <name type="common">ex Hu et al. 2023</name>
    <dbReference type="NCBI Taxonomy" id="2930093"/>
    <lineage>
        <taxon>Bacteria</taxon>
        <taxon>Pseudomonadati</taxon>
        <taxon>Pseudomonadota</taxon>
        <taxon>Alphaproteobacteria</taxon>
        <taxon>Sphingomonadales</taxon>
        <taxon>Sphingomonadaceae</taxon>
        <taxon>Novosphingobium</taxon>
    </lineage>
</organism>